<evidence type="ECO:0000313" key="2">
    <source>
        <dbReference type="Proteomes" id="UP000280696"/>
    </source>
</evidence>
<gene>
    <name evidence="1" type="ORF">D7V94_08810</name>
</gene>
<dbReference type="EMBL" id="RAYQ01000008">
    <property type="protein sequence ID" value="RKI91699.1"/>
    <property type="molecule type" value="Genomic_DNA"/>
</dbReference>
<organism evidence="1 2">
    <name type="scientific">Parablautia intestinalis</name>
    <dbReference type="NCBI Taxonomy" id="2320100"/>
    <lineage>
        <taxon>Bacteria</taxon>
        <taxon>Bacillati</taxon>
        <taxon>Bacillota</taxon>
        <taxon>Clostridia</taxon>
        <taxon>Lachnospirales</taxon>
        <taxon>Lachnospiraceae</taxon>
        <taxon>Parablautia</taxon>
    </lineage>
</organism>
<dbReference type="OrthoDB" id="5416005at2"/>
<comment type="caution">
    <text evidence="1">The sequence shown here is derived from an EMBL/GenBank/DDBJ whole genome shotgun (WGS) entry which is preliminary data.</text>
</comment>
<proteinExistence type="predicted"/>
<sequence length="212" mass="24272">MKNLLNYQTSEYDCGPVTVLNGIRYLFEREDIHPDLVKFIMLYCLDTCNESGDPGKHGTSPSAIDFLSRWLNHYGETRNFPLRCEYYSGESVTITPDSPITRALLAGGVVLIHLYLGVEHYVLLTGIEGDRVLLFDPFYEELDDPELDEEYSTEEISFITGQPKKANRSVSIERLNRTTGDYYEMGDFSLRLALIMFNTDLPDTAIFYKSVY</sequence>
<name>A0A3A9AK09_9FIRM</name>
<evidence type="ECO:0000313" key="1">
    <source>
        <dbReference type="EMBL" id="RKI91699.1"/>
    </source>
</evidence>
<keyword evidence="2" id="KW-1185">Reference proteome</keyword>
<dbReference type="AlphaFoldDB" id="A0A3A9AK09"/>
<dbReference type="Proteomes" id="UP000280696">
    <property type="component" value="Unassembled WGS sequence"/>
</dbReference>
<accession>A0A3A9AK09</accession>
<reference evidence="1 2" key="1">
    <citation type="submission" date="2018-09" db="EMBL/GenBank/DDBJ databases">
        <title>Murine metabolic-syndrome-specific gut microbial biobank.</title>
        <authorList>
            <person name="Liu C."/>
        </authorList>
    </citation>
    <scope>NUCLEOTIDE SEQUENCE [LARGE SCALE GENOMIC DNA]</scope>
    <source>
        <strain evidence="1 2">0.1xD8-82</strain>
    </source>
</reference>
<dbReference type="RefSeq" id="WP_120468877.1">
    <property type="nucleotide sequence ID" value="NZ_CATJBT010000109.1"/>
</dbReference>
<protein>
    <submittedName>
        <fullName evidence="1">Peptidase C39</fullName>
    </submittedName>
</protein>